<dbReference type="Pfam" id="PF02870">
    <property type="entry name" value="Methyltransf_1N"/>
    <property type="match status" value="1"/>
</dbReference>
<dbReference type="GO" id="GO:0003908">
    <property type="term" value="F:methylated-DNA-[protein]-cysteine S-methyltransferase activity"/>
    <property type="evidence" value="ECO:0007669"/>
    <property type="project" value="UniProtKB-EC"/>
</dbReference>
<dbReference type="Gene3D" id="1.10.10.10">
    <property type="entry name" value="Winged helix-like DNA-binding domain superfamily/Winged helix DNA-binding domain"/>
    <property type="match status" value="1"/>
</dbReference>
<dbReference type="InterPro" id="IPR001497">
    <property type="entry name" value="MethylDNA_cys_MeTrfase_AS"/>
</dbReference>
<comment type="catalytic activity">
    <reaction evidence="1 8">
        <text>a 4-O-methyl-thymidine in DNA + L-cysteinyl-[protein] = a thymidine in DNA + S-methyl-L-cysteinyl-[protein]</text>
        <dbReference type="Rhea" id="RHEA:53428"/>
        <dbReference type="Rhea" id="RHEA-COMP:10131"/>
        <dbReference type="Rhea" id="RHEA-COMP:10132"/>
        <dbReference type="Rhea" id="RHEA-COMP:13555"/>
        <dbReference type="Rhea" id="RHEA-COMP:13556"/>
        <dbReference type="ChEBI" id="CHEBI:29950"/>
        <dbReference type="ChEBI" id="CHEBI:82612"/>
        <dbReference type="ChEBI" id="CHEBI:137386"/>
        <dbReference type="ChEBI" id="CHEBI:137387"/>
        <dbReference type="EC" id="2.1.1.63"/>
    </reaction>
</comment>
<evidence type="ECO:0000259" key="9">
    <source>
        <dbReference type="Pfam" id="PF01035"/>
    </source>
</evidence>
<organism evidence="11 12">
    <name type="scientific">Mycolicibacter acidiphilus</name>
    <dbReference type="NCBI Taxonomy" id="2835306"/>
    <lineage>
        <taxon>Bacteria</taxon>
        <taxon>Bacillati</taxon>
        <taxon>Actinomycetota</taxon>
        <taxon>Actinomycetes</taxon>
        <taxon>Mycobacteriales</taxon>
        <taxon>Mycobacteriaceae</taxon>
        <taxon>Mycolicibacter</taxon>
    </lineage>
</organism>
<evidence type="ECO:0000313" key="11">
    <source>
        <dbReference type="EMBL" id="MBS9535777.1"/>
    </source>
</evidence>
<dbReference type="InterPro" id="IPR036217">
    <property type="entry name" value="MethylDNA_cys_MeTrfase_DNAb"/>
</dbReference>
<feature type="domain" description="Methylated-DNA-[protein]-cysteine S-methyltransferase DNA binding" evidence="9">
    <location>
        <begin position="75"/>
        <end position="154"/>
    </location>
</feature>
<evidence type="ECO:0000256" key="2">
    <source>
        <dbReference type="ARBA" id="ARBA00022490"/>
    </source>
</evidence>
<gene>
    <name evidence="11" type="ORF">KIH27_19510</name>
</gene>
<dbReference type="PANTHER" id="PTHR10815:SF5">
    <property type="entry name" value="METHYLATED-DNA--PROTEIN-CYSTEINE METHYLTRANSFERASE"/>
    <property type="match status" value="1"/>
</dbReference>
<reference evidence="11 12" key="1">
    <citation type="submission" date="2021-05" db="EMBL/GenBank/DDBJ databases">
        <title>Mycobacterium acidophilum sp. nov., an extremely acid-tolerant member of the genus Mycobacterium.</title>
        <authorList>
            <person name="Xia J."/>
        </authorList>
    </citation>
    <scope>NUCLEOTIDE SEQUENCE [LARGE SCALE GENOMIC DNA]</scope>
    <source>
        <strain evidence="11 12">M1</strain>
    </source>
</reference>
<dbReference type="EMBL" id="JAHCLR010000059">
    <property type="protein sequence ID" value="MBS9535777.1"/>
    <property type="molecule type" value="Genomic_DNA"/>
</dbReference>
<dbReference type="PANTHER" id="PTHR10815">
    <property type="entry name" value="METHYLATED-DNA--PROTEIN-CYSTEINE METHYLTRANSFERASE"/>
    <property type="match status" value="1"/>
</dbReference>
<comment type="function">
    <text evidence="8">Involved in the cellular defense against the biological effects of O6-methylguanine (O6-MeG) and O4-methylthymine (O4-MeT) in DNA. Repairs the methylated nucleobase in DNA by stoichiometrically transferring the methyl group to a cysteine residue in the enzyme. This is a suicide reaction: the enzyme is irreversibly inactivated.</text>
</comment>
<feature type="active site" description="Nucleophile; methyl group acceptor" evidence="8">
    <location>
        <position position="126"/>
    </location>
</feature>
<keyword evidence="2 8" id="KW-0963">Cytoplasm</keyword>
<evidence type="ECO:0000259" key="10">
    <source>
        <dbReference type="Pfam" id="PF02870"/>
    </source>
</evidence>
<dbReference type="InterPro" id="IPR036631">
    <property type="entry name" value="MGMT_N_sf"/>
</dbReference>
<evidence type="ECO:0000256" key="8">
    <source>
        <dbReference type="HAMAP-Rule" id="MF_00772"/>
    </source>
</evidence>
<keyword evidence="3 8" id="KW-0489">Methyltransferase</keyword>
<protein>
    <recommendedName>
        <fullName evidence="8">Methylated-DNA--protein-cysteine methyltransferase</fullName>
        <ecNumber evidence="8">2.1.1.63</ecNumber>
    </recommendedName>
    <alternativeName>
        <fullName evidence="8">6-O-methylguanine-DNA methyltransferase</fullName>
        <shortName evidence="8">MGMT</shortName>
    </alternativeName>
    <alternativeName>
        <fullName evidence="8">O-6-methylguanine-DNA-alkyltransferase</fullName>
    </alternativeName>
</protein>
<keyword evidence="12" id="KW-1185">Reference proteome</keyword>
<comment type="miscellaneous">
    <text evidence="8">This enzyme catalyzes only one turnover and therefore is not strictly catalytic. According to one definition, an enzyme is a biocatalyst that acts repeatedly and over many reaction cycles.</text>
</comment>
<evidence type="ECO:0000256" key="6">
    <source>
        <dbReference type="ARBA" id="ARBA00023204"/>
    </source>
</evidence>
<feature type="domain" description="Methylguanine DNA methyltransferase ribonuclease-like" evidence="10">
    <location>
        <begin position="4"/>
        <end position="69"/>
    </location>
</feature>
<name>A0ABS5RN95_9MYCO</name>
<dbReference type="InterPro" id="IPR014048">
    <property type="entry name" value="MethylDNA_cys_MeTrfase_DNA-bd"/>
</dbReference>
<keyword evidence="6 8" id="KW-0234">DNA repair</keyword>
<dbReference type="NCBIfam" id="TIGR00589">
    <property type="entry name" value="ogt"/>
    <property type="match status" value="1"/>
</dbReference>
<comment type="similarity">
    <text evidence="8">Belongs to the MGMT family.</text>
</comment>
<keyword evidence="5 8" id="KW-0227">DNA damage</keyword>
<accession>A0ABS5RN95</accession>
<evidence type="ECO:0000256" key="5">
    <source>
        <dbReference type="ARBA" id="ARBA00022763"/>
    </source>
</evidence>
<evidence type="ECO:0000256" key="7">
    <source>
        <dbReference type="ARBA" id="ARBA00049348"/>
    </source>
</evidence>
<dbReference type="EC" id="2.1.1.63" evidence="8"/>
<dbReference type="SUPFAM" id="SSF53155">
    <property type="entry name" value="Methylated DNA-protein cysteine methyltransferase domain"/>
    <property type="match status" value="1"/>
</dbReference>
<keyword evidence="4 8" id="KW-0808">Transferase</keyword>
<comment type="catalytic activity">
    <reaction evidence="7 8">
        <text>a 6-O-methyl-2'-deoxyguanosine in DNA + L-cysteinyl-[protein] = S-methyl-L-cysteinyl-[protein] + a 2'-deoxyguanosine in DNA</text>
        <dbReference type="Rhea" id="RHEA:24000"/>
        <dbReference type="Rhea" id="RHEA-COMP:10131"/>
        <dbReference type="Rhea" id="RHEA-COMP:10132"/>
        <dbReference type="Rhea" id="RHEA-COMP:11367"/>
        <dbReference type="Rhea" id="RHEA-COMP:11368"/>
        <dbReference type="ChEBI" id="CHEBI:29950"/>
        <dbReference type="ChEBI" id="CHEBI:82612"/>
        <dbReference type="ChEBI" id="CHEBI:85445"/>
        <dbReference type="ChEBI" id="CHEBI:85448"/>
        <dbReference type="EC" id="2.1.1.63"/>
    </reaction>
</comment>
<dbReference type="InterPro" id="IPR008332">
    <property type="entry name" value="MethylG_MeTrfase_N"/>
</dbReference>
<evidence type="ECO:0000256" key="1">
    <source>
        <dbReference type="ARBA" id="ARBA00001286"/>
    </source>
</evidence>
<comment type="subcellular location">
    <subcellularLocation>
        <location evidence="8">Cytoplasm</location>
    </subcellularLocation>
</comment>
<evidence type="ECO:0000256" key="3">
    <source>
        <dbReference type="ARBA" id="ARBA00022603"/>
    </source>
</evidence>
<dbReference type="RefSeq" id="WP_214094627.1">
    <property type="nucleotide sequence ID" value="NZ_JAHCLR010000059.1"/>
</dbReference>
<dbReference type="Pfam" id="PF01035">
    <property type="entry name" value="DNA_binding_1"/>
    <property type="match status" value="1"/>
</dbReference>
<proteinExistence type="inferred from homology"/>
<dbReference type="Gene3D" id="3.30.160.70">
    <property type="entry name" value="Methylated DNA-protein cysteine methyltransferase domain"/>
    <property type="match status" value="1"/>
</dbReference>
<comment type="caution">
    <text evidence="11">The sequence shown here is derived from an EMBL/GenBank/DDBJ whole genome shotgun (WGS) entry which is preliminary data.</text>
</comment>
<dbReference type="Proteomes" id="UP001519535">
    <property type="component" value="Unassembled WGS sequence"/>
</dbReference>
<sequence>MTSYRTVGSPIGLLTLAGTGRTLTHLLMVDHAHAPDSSGWVRDDSAFAESVEQLDAYFAGDLTEFDLDYDLAGTEFQRRVWAALLTIPYGETRSYGELAQQLGTPSASRAVGLANGRNPISIIVPCHRVIGSNGSLTGYGGGIARKQFLLDLEKKNGQATLFD</sequence>
<dbReference type="CDD" id="cd06445">
    <property type="entry name" value="ATase"/>
    <property type="match status" value="1"/>
</dbReference>
<evidence type="ECO:0000256" key="4">
    <source>
        <dbReference type="ARBA" id="ARBA00022679"/>
    </source>
</evidence>
<dbReference type="HAMAP" id="MF_00772">
    <property type="entry name" value="OGT"/>
    <property type="match status" value="1"/>
</dbReference>
<evidence type="ECO:0000313" key="12">
    <source>
        <dbReference type="Proteomes" id="UP001519535"/>
    </source>
</evidence>
<dbReference type="InterPro" id="IPR036388">
    <property type="entry name" value="WH-like_DNA-bd_sf"/>
</dbReference>
<dbReference type="SUPFAM" id="SSF46767">
    <property type="entry name" value="Methylated DNA-protein cysteine methyltransferase, C-terminal domain"/>
    <property type="match status" value="1"/>
</dbReference>
<dbReference type="GO" id="GO:0032259">
    <property type="term" value="P:methylation"/>
    <property type="evidence" value="ECO:0007669"/>
    <property type="project" value="UniProtKB-KW"/>
</dbReference>
<dbReference type="InterPro" id="IPR023546">
    <property type="entry name" value="MGMT"/>
</dbReference>
<dbReference type="PROSITE" id="PS00374">
    <property type="entry name" value="MGMT"/>
    <property type="match status" value="1"/>
</dbReference>